<evidence type="ECO:0000313" key="1">
    <source>
        <dbReference type="EMBL" id="KAF6469176.1"/>
    </source>
</evidence>
<protein>
    <submittedName>
        <fullName evidence="1">COPI coat complex subunit gamma 2</fullName>
    </submittedName>
</protein>
<evidence type="ECO:0000313" key="2">
    <source>
        <dbReference type="Proteomes" id="UP000550707"/>
    </source>
</evidence>
<name>A0A7J8HA93_MOLMO</name>
<dbReference type="AlphaFoldDB" id="A0A7J8HA93"/>
<keyword evidence="2" id="KW-1185">Reference proteome</keyword>
<sequence>MMWLSAGSMKPKKLLQVIILWSSTMHWESFITLKRMIALLFLRC</sequence>
<proteinExistence type="predicted"/>
<dbReference type="EMBL" id="JACASF010000007">
    <property type="protein sequence ID" value="KAF6469176.1"/>
    <property type="molecule type" value="Genomic_DNA"/>
</dbReference>
<comment type="caution">
    <text evidence="1">The sequence shown here is derived from an EMBL/GenBank/DDBJ whole genome shotgun (WGS) entry which is preliminary data.</text>
</comment>
<accession>A0A7J8HA93</accession>
<gene>
    <name evidence="1" type="ORF">HJG59_003202</name>
</gene>
<reference evidence="1 2" key="1">
    <citation type="journal article" date="2020" name="Nature">
        <title>Six reference-quality genomes reveal evolution of bat adaptations.</title>
        <authorList>
            <person name="Jebb D."/>
            <person name="Huang Z."/>
            <person name="Pippel M."/>
            <person name="Hughes G.M."/>
            <person name="Lavrichenko K."/>
            <person name="Devanna P."/>
            <person name="Winkler S."/>
            <person name="Jermiin L.S."/>
            <person name="Skirmuntt E.C."/>
            <person name="Katzourakis A."/>
            <person name="Burkitt-Gray L."/>
            <person name="Ray D.A."/>
            <person name="Sullivan K.A.M."/>
            <person name="Roscito J.G."/>
            <person name="Kirilenko B.M."/>
            <person name="Davalos L.M."/>
            <person name="Corthals A.P."/>
            <person name="Power M.L."/>
            <person name="Jones G."/>
            <person name="Ransome R.D."/>
            <person name="Dechmann D.K.N."/>
            <person name="Locatelli A.G."/>
            <person name="Puechmaille S.J."/>
            <person name="Fedrigo O."/>
            <person name="Jarvis E.D."/>
            <person name="Hiller M."/>
            <person name="Vernes S.C."/>
            <person name="Myers E.W."/>
            <person name="Teeling E.C."/>
        </authorList>
    </citation>
    <scope>NUCLEOTIDE SEQUENCE [LARGE SCALE GENOMIC DNA]</scope>
    <source>
        <strain evidence="1">MMolMol1</strain>
        <tissue evidence="1">Muscle</tissue>
    </source>
</reference>
<dbReference type="Proteomes" id="UP000550707">
    <property type="component" value="Unassembled WGS sequence"/>
</dbReference>
<organism evidence="1 2">
    <name type="scientific">Molossus molossus</name>
    <name type="common">Pallas' mastiff bat</name>
    <name type="synonym">Vespertilio molossus</name>
    <dbReference type="NCBI Taxonomy" id="27622"/>
    <lineage>
        <taxon>Eukaryota</taxon>
        <taxon>Metazoa</taxon>
        <taxon>Chordata</taxon>
        <taxon>Craniata</taxon>
        <taxon>Vertebrata</taxon>
        <taxon>Euteleostomi</taxon>
        <taxon>Mammalia</taxon>
        <taxon>Eutheria</taxon>
        <taxon>Laurasiatheria</taxon>
        <taxon>Chiroptera</taxon>
        <taxon>Yangochiroptera</taxon>
        <taxon>Molossidae</taxon>
        <taxon>Molossus</taxon>
    </lineage>
</organism>